<accession>A0A8B6X7E9</accession>
<protein>
    <submittedName>
        <fullName evidence="7">LysR family transcriptional regulator</fullName>
    </submittedName>
</protein>
<dbReference type="InterPro" id="IPR005119">
    <property type="entry name" value="LysR_subst-bd"/>
</dbReference>
<evidence type="ECO:0000313" key="7">
    <source>
        <dbReference type="RefSeq" id="WP_034411527.1"/>
    </source>
</evidence>
<dbReference type="PANTHER" id="PTHR30126:SF4">
    <property type="entry name" value="LYSR FAMILY TRANSCRIPTIONAL REGULATOR"/>
    <property type="match status" value="1"/>
</dbReference>
<dbReference type="GO" id="GO:0003700">
    <property type="term" value="F:DNA-binding transcription factor activity"/>
    <property type="evidence" value="ECO:0007669"/>
    <property type="project" value="InterPro"/>
</dbReference>
<organism evidence="6 7">
    <name type="scientific">Derxia gummosa DSM 723</name>
    <dbReference type="NCBI Taxonomy" id="1121388"/>
    <lineage>
        <taxon>Bacteria</taxon>
        <taxon>Pseudomonadati</taxon>
        <taxon>Pseudomonadota</taxon>
        <taxon>Betaproteobacteria</taxon>
        <taxon>Burkholderiales</taxon>
        <taxon>Alcaligenaceae</taxon>
        <taxon>Derxia</taxon>
    </lineage>
</organism>
<dbReference type="SUPFAM" id="SSF53850">
    <property type="entry name" value="Periplasmic binding protein-like II"/>
    <property type="match status" value="1"/>
</dbReference>
<evidence type="ECO:0000256" key="3">
    <source>
        <dbReference type="ARBA" id="ARBA00023125"/>
    </source>
</evidence>
<evidence type="ECO:0000256" key="1">
    <source>
        <dbReference type="ARBA" id="ARBA00009437"/>
    </source>
</evidence>
<evidence type="ECO:0000313" key="6">
    <source>
        <dbReference type="Proteomes" id="UP000675920"/>
    </source>
</evidence>
<dbReference type="GO" id="GO:0000976">
    <property type="term" value="F:transcription cis-regulatory region binding"/>
    <property type="evidence" value="ECO:0007669"/>
    <property type="project" value="TreeGrafter"/>
</dbReference>
<dbReference type="InterPro" id="IPR000847">
    <property type="entry name" value="LysR_HTH_N"/>
</dbReference>
<name>A0A8B6X7E9_9BURK</name>
<dbReference type="Pfam" id="PF03466">
    <property type="entry name" value="LysR_substrate"/>
    <property type="match status" value="1"/>
</dbReference>
<dbReference type="PANTHER" id="PTHR30126">
    <property type="entry name" value="HTH-TYPE TRANSCRIPTIONAL REGULATOR"/>
    <property type="match status" value="1"/>
</dbReference>
<proteinExistence type="inferred from homology"/>
<evidence type="ECO:0000256" key="2">
    <source>
        <dbReference type="ARBA" id="ARBA00023015"/>
    </source>
</evidence>
<reference evidence="7" key="4">
    <citation type="submission" date="2025-08" db="UniProtKB">
        <authorList>
            <consortium name="RefSeq"/>
        </authorList>
    </citation>
    <scope>IDENTIFICATION</scope>
</reference>
<dbReference type="OrthoDB" id="196624at2"/>
<dbReference type="PRINTS" id="PR00039">
    <property type="entry name" value="HTHLYSR"/>
</dbReference>
<reference evidence="7" key="2">
    <citation type="journal article" date="2005" name="FEMS Microbiol. Rev.">
        <title>The many faces of the helix-turn-helix domain: transcription regulation and beyond.</title>
        <authorList>
            <person name="Aravind L."/>
            <person name="Anantharaman V."/>
            <person name="Balaji S."/>
            <person name="Babu M.M."/>
            <person name="Iyer L.M."/>
        </authorList>
    </citation>
    <scope>NUCLEOTIDE SEQUENCE</scope>
</reference>
<dbReference type="InterPro" id="IPR036390">
    <property type="entry name" value="WH_DNA-bd_sf"/>
</dbReference>
<dbReference type="Gene3D" id="3.40.190.290">
    <property type="match status" value="1"/>
</dbReference>
<dbReference type="AlphaFoldDB" id="A0A8B6X7E9"/>
<dbReference type="FunFam" id="1.10.10.10:FF:000001">
    <property type="entry name" value="LysR family transcriptional regulator"/>
    <property type="match status" value="1"/>
</dbReference>
<evidence type="ECO:0000259" key="5">
    <source>
        <dbReference type="PROSITE" id="PS50931"/>
    </source>
</evidence>
<keyword evidence="6" id="KW-1185">Reference proteome</keyword>
<feature type="domain" description="HTH lysR-type" evidence="5">
    <location>
        <begin position="2"/>
        <end position="59"/>
    </location>
</feature>
<keyword evidence="3" id="KW-0238">DNA-binding</keyword>
<dbReference type="RefSeq" id="WP_034411527.1">
    <property type="nucleotide sequence ID" value="NZ_AXWS01000013.1"/>
</dbReference>
<reference evidence="7" key="1">
    <citation type="journal article" date="1993" name="Annu. Rev. Microbiol.">
        <title>Molecular biology of the LysR family of transcriptional regulators.</title>
        <authorList>
            <person name="Schell M.A."/>
        </authorList>
    </citation>
    <scope>NUCLEOTIDE SEQUENCE</scope>
</reference>
<dbReference type="InterPro" id="IPR036388">
    <property type="entry name" value="WH-like_DNA-bd_sf"/>
</dbReference>
<sequence>MVDLDSLAALDAVVRHGGVARAAEKLNRVQSAVSYQVRKLEEQLGVALLDRDGYRLRLTPAGEALLAEGRRLLLHAEQFGALARSFTEGWEPKLMLVADGILPLDRVFSALKTLADERVPTRVQVKVEFLYGVQYRFEKERADLMIVKDYEPDPLLVAEPLPAIECVLCAAPDHALAGAAEVDLPELQEHVELTVQDSSERGDDRHMFGGERVFYLSGFTAKKQALHMGLGFGWMPMHLVADDLEQGALFEVRYRGGSRYRFTPVLVHRRDMPPGRAGRRLAELLRA</sequence>
<dbReference type="Pfam" id="PF00126">
    <property type="entry name" value="HTH_1"/>
    <property type="match status" value="1"/>
</dbReference>
<dbReference type="Gene3D" id="1.10.10.10">
    <property type="entry name" value="Winged helix-like DNA-binding domain superfamily/Winged helix DNA-binding domain"/>
    <property type="match status" value="1"/>
</dbReference>
<dbReference type="Proteomes" id="UP000675920">
    <property type="component" value="Unplaced"/>
</dbReference>
<dbReference type="SUPFAM" id="SSF46785">
    <property type="entry name" value="Winged helix' DNA-binding domain"/>
    <property type="match status" value="1"/>
</dbReference>
<keyword evidence="2" id="KW-0805">Transcription regulation</keyword>
<reference evidence="7" key="3">
    <citation type="journal article" date="2008" name="Microbiology">
        <title>Structure and function of the LysR-type transcriptional regulator (LTTR) family proteins.</title>
        <authorList>
            <person name="Maddocks S.E."/>
            <person name="Oyston P.C.F."/>
        </authorList>
    </citation>
    <scope>NUCLEOTIDE SEQUENCE</scope>
</reference>
<comment type="similarity">
    <text evidence="1">Belongs to the LysR transcriptional regulatory family.</text>
</comment>
<dbReference type="PROSITE" id="PS50931">
    <property type="entry name" value="HTH_LYSR"/>
    <property type="match status" value="1"/>
</dbReference>
<evidence type="ECO:0000256" key="4">
    <source>
        <dbReference type="ARBA" id="ARBA00023163"/>
    </source>
</evidence>
<keyword evidence="4" id="KW-0804">Transcription</keyword>